<protein>
    <submittedName>
        <fullName evidence="2">Uncharacterized protein</fullName>
    </submittedName>
</protein>
<feature type="transmembrane region" description="Helical" evidence="1">
    <location>
        <begin position="6"/>
        <end position="26"/>
    </location>
</feature>
<proteinExistence type="predicted"/>
<organism evidence="2 3">
    <name type="scientific">Lacticaseibacillus manihotivorans</name>
    <dbReference type="NCBI Taxonomy" id="88233"/>
    <lineage>
        <taxon>Bacteria</taxon>
        <taxon>Bacillati</taxon>
        <taxon>Bacillota</taxon>
        <taxon>Bacilli</taxon>
        <taxon>Lactobacillales</taxon>
        <taxon>Lactobacillaceae</taxon>
        <taxon>Lacticaseibacillus</taxon>
    </lineage>
</organism>
<keyword evidence="1" id="KW-0472">Membrane</keyword>
<dbReference type="RefSeq" id="WP_152164693.1">
    <property type="nucleotide sequence ID" value="NZ_CP045068.1"/>
</dbReference>
<gene>
    <name evidence="2" type="ORF">LM010_05390</name>
</gene>
<name>A0A5P8JQ35_9LACO</name>
<dbReference type="Proteomes" id="UP000388452">
    <property type="component" value="Chromosome"/>
</dbReference>
<dbReference type="EMBL" id="CP045068">
    <property type="protein sequence ID" value="QFQ90890.1"/>
    <property type="molecule type" value="Genomic_DNA"/>
</dbReference>
<evidence type="ECO:0000256" key="1">
    <source>
        <dbReference type="SAM" id="Phobius"/>
    </source>
</evidence>
<keyword evidence="1" id="KW-1133">Transmembrane helix</keyword>
<sequence>MYAAIRGFVLDIVWWLSIAKLILWLVTKIEEGIIRENNARAVIVARWPILTTKKCKLQAAMHKLWASFCDLVACTTKMY</sequence>
<evidence type="ECO:0000313" key="2">
    <source>
        <dbReference type="EMBL" id="QFQ90890.1"/>
    </source>
</evidence>
<keyword evidence="1" id="KW-0812">Transmembrane</keyword>
<evidence type="ECO:0000313" key="3">
    <source>
        <dbReference type="Proteomes" id="UP000388452"/>
    </source>
</evidence>
<accession>A0A5P8JQ35</accession>
<reference evidence="2 3" key="1">
    <citation type="submission" date="2019-10" db="EMBL/GenBank/DDBJ databases">
        <title>Genome sequencing of Lactobacillus manihotivorans.</title>
        <authorList>
            <person name="Kim K."/>
        </authorList>
    </citation>
    <scope>NUCLEOTIDE SEQUENCE [LARGE SCALE GENOMIC DNA]</scope>
    <source>
        <strain evidence="2 3">LM010</strain>
    </source>
</reference>
<dbReference type="AlphaFoldDB" id="A0A5P8JQ35"/>